<dbReference type="Proteomes" id="UP001345219">
    <property type="component" value="Chromosome 1"/>
</dbReference>
<protein>
    <submittedName>
        <fullName evidence="1">Uncharacterized protein</fullName>
    </submittedName>
</protein>
<evidence type="ECO:0000313" key="1">
    <source>
        <dbReference type="EMBL" id="KAK4742924.1"/>
    </source>
</evidence>
<keyword evidence="2" id="KW-1185">Reference proteome</keyword>
<dbReference type="EMBL" id="JAXIOK010000023">
    <property type="protein sequence ID" value="KAK4742924.1"/>
    <property type="molecule type" value="Genomic_DNA"/>
</dbReference>
<dbReference type="AlphaFoldDB" id="A0AAN7GJN7"/>
<accession>A0AAN7GJN7</accession>
<reference evidence="1 2" key="1">
    <citation type="journal article" date="2023" name="Hortic Res">
        <title>Pangenome of water caltrop reveals structural variations and asymmetric subgenome divergence after allopolyploidization.</title>
        <authorList>
            <person name="Zhang X."/>
            <person name="Chen Y."/>
            <person name="Wang L."/>
            <person name="Yuan Y."/>
            <person name="Fang M."/>
            <person name="Shi L."/>
            <person name="Lu R."/>
            <person name="Comes H.P."/>
            <person name="Ma Y."/>
            <person name="Chen Y."/>
            <person name="Huang G."/>
            <person name="Zhou Y."/>
            <person name="Zheng Z."/>
            <person name="Qiu Y."/>
        </authorList>
    </citation>
    <scope>NUCLEOTIDE SEQUENCE [LARGE SCALE GENOMIC DNA]</scope>
    <source>
        <tissue evidence="1">Roots</tissue>
    </source>
</reference>
<name>A0AAN7GJN7_9MYRT</name>
<gene>
    <name evidence="1" type="ORF">SAY87_000925</name>
</gene>
<proteinExistence type="predicted"/>
<organism evidence="1 2">
    <name type="scientific">Trapa incisa</name>
    <dbReference type="NCBI Taxonomy" id="236973"/>
    <lineage>
        <taxon>Eukaryota</taxon>
        <taxon>Viridiplantae</taxon>
        <taxon>Streptophyta</taxon>
        <taxon>Embryophyta</taxon>
        <taxon>Tracheophyta</taxon>
        <taxon>Spermatophyta</taxon>
        <taxon>Magnoliopsida</taxon>
        <taxon>eudicotyledons</taxon>
        <taxon>Gunneridae</taxon>
        <taxon>Pentapetalae</taxon>
        <taxon>rosids</taxon>
        <taxon>malvids</taxon>
        <taxon>Myrtales</taxon>
        <taxon>Lythraceae</taxon>
        <taxon>Trapa</taxon>
    </lineage>
</organism>
<sequence length="111" mass="12954">MGYAVPRNEFDGSFTSASVSESLRKVMVEKEGCYRVNTKMEEVIRDRQLQEGYVDNFLNYLKSTRPRRERKAFPKLKSGSEEGAKIIKDLKLKHIKNYLFQTLKVQSLRGF</sequence>
<comment type="caution">
    <text evidence="1">The sequence shown here is derived from an EMBL/GenBank/DDBJ whole genome shotgun (WGS) entry which is preliminary data.</text>
</comment>
<evidence type="ECO:0000313" key="2">
    <source>
        <dbReference type="Proteomes" id="UP001345219"/>
    </source>
</evidence>